<evidence type="ECO:0000313" key="4">
    <source>
        <dbReference type="Proteomes" id="UP001519460"/>
    </source>
</evidence>
<evidence type="ECO:0000313" key="3">
    <source>
        <dbReference type="EMBL" id="KAK7477788.1"/>
    </source>
</evidence>
<feature type="region of interest" description="Disordered" evidence="1">
    <location>
        <begin position="1"/>
        <end position="41"/>
    </location>
</feature>
<gene>
    <name evidence="3" type="ORF">BaRGS_00030971</name>
</gene>
<sequence>MPGGKVAPLPKSGSTAAVPSGAKAPPAPQGGGVKAKTGPRPKLFDTTRFVAATRDLSIVPKSRGQGTLSAIIFVAAVGLGLIGFGIALVVVGEDNYIVDVMTFGGICLFMGVFAIIMGFLFVIRPIQKAREEERTMALERANQQQAPADGTSGLPGAASYQEFQYVNPAHLTDDFQNPRSSGSLVPPDEDLYKGRRDGPSRASFNRGQTLTPPPLLSQPLKDRPGTTSTELTTSDYPDMMQDNVSEKDEESVRDFTLGPPDGLDGGKTTPENADEPAEYNNPTGIVGGLVLEGDASARNEPFERDDASEKDHASEGNSASGRDNALEGDDPSLKQMLRDIAIEKDVEVDKDGSETKTALDRAKTWERDTAPEGDFVVDLKTAGNLRSET</sequence>
<keyword evidence="4" id="KW-1185">Reference proteome</keyword>
<feature type="compositionally biased region" description="Polar residues" evidence="1">
    <location>
        <begin position="225"/>
        <end position="235"/>
    </location>
</feature>
<reference evidence="3 4" key="1">
    <citation type="journal article" date="2023" name="Sci. Data">
        <title>Genome assembly of the Korean intertidal mud-creeper Batillaria attramentaria.</title>
        <authorList>
            <person name="Patra A.K."/>
            <person name="Ho P.T."/>
            <person name="Jun S."/>
            <person name="Lee S.J."/>
            <person name="Kim Y."/>
            <person name="Won Y.J."/>
        </authorList>
    </citation>
    <scope>NUCLEOTIDE SEQUENCE [LARGE SCALE GENOMIC DNA]</scope>
    <source>
        <strain evidence="3">Wonlab-2016</strain>
    </source>
</reference>
<dbReference type="Proteomes" id="UP001519460">
    <property type="component" value="Unassembled WGS sequence"/>
</dbReference>
<dbReference type="EMBL" id="JACVVK020000341">
    <property type="protein sequence ID" value="KAK7477788.1"/>
    <property type="molecule type" value="Genomic_DNA"/>
</dbReference>
<comment type="caution">
    <text evidence="3">The sequence shown here is derived from an EMBL/GenBank/DDBJ whole genome shotgun (WGS) entry which is preliminary data.</text>
</comment>
<protein>
    <submittedName>
        <fullName evidence="3">Uncharacterized protein</fullName>
    </submittedName>
</protein>
<proteinExistence type="predicted"/>
<keyword evidence="2" id="KW-0812">Transmembrane</keyword>
<name>A0ABD0JRS6_9CAEN</name>
<feature type="region of interest" description="Disordered" evidence="1">
    <location>
        <begin position="348"/>
        <end position="372"/>
    </location>
</feature>
<keyword evidence="2" id="KW-1133">Transmembrane helix</keyword>
<evidence type="ECO:0000256" key="1">
    <source>
        <dbReference type="SAM" id="MobiDB-lite"/>
    </source>
</evidence>
<feature type="compositionally biased region" description="Basic and acidic residues" evidence="1">
    <location>
        <begin position="348"/>
        <end position="370"/>
    </location>
</feature>
<feature type="compositionally biased region" description="Basic and acidic residues" evidence="1">
    <location>
        <begin position="295"/>
        <end position="314"/>
    </location>
</feature>
<feature type="transmembrane region" description="Helical" evidence="2">
    <location>
        <begin position="70"/>
        <end position="91"/>
    </location>
</feature>
<evidence type="ECO:0000256" key="2">
    <source>
        <dbReference type="SAM" id="Phobius"/>
    </source>
</evidence>
<organism evidence="3 4">
    <name type="scientific">Batillaria attramentaria</name>
    <dbReference type="NCBI Taxonomy" id="370345"/>
    <lineage>
        <taxon>Eukaryota</taxon>
        <taxon>Metazoa</taxon>
        <taxon>Spiralia</taxon>
        <taxon>Lophotrochozoa</taxon>
        <taxon>Mollusca</taxon>
        <taxon>Gastropoda</taxon>
        <taxon>Caenogastropoda</taxon>
        <taxon>Sorbeoconcha</taxon>
        <taxon>Cerithioidea</taxon>
        <taxon>Batillariidae</taxon>
        <taxon>Batillaria</taxon>
    </lineage>
</organism>
<dbReference type="AlphaFoldDB" id="A0ABD0JRS6"/>
<accession>A0ABD0JRS6</accession>
<feature type="compositionally biased region" description="Polar residues" evidence="1">
    <location>
        <begin position="174"/>
        <end position="183"/>
    </location>
</feature>
<feature type="region of interest" description="Disordered" evidence="1">
    <location>
        <begin position="171"/>
        <end position="336"/>
    </location>
</feature>
<keyword evidence="2" id="KW-0472">Membrane</keyword>
<feature type="transmembrane region" description="Helical" evidence="2">
    <location>
        <begin position="103"/>
        <end position="123"/>
    </location>
</feature>
<feature type="compositionally biased region" description="Basic and acidic residues" evidence="1">
    <location>
        <begin position="190"/>
        <end position="199"/>
    </location>
</feature>
<feature type="compositionally biased region" description="Basic and acidic residues" evidence="1">
    <location>
        <begin position="244"/>
        <end position="253"/>
    </location>
</feature>